<accession>A0AAU0MX54</accession>
<evidence type="ECO:0000313" key="5">
    <source>
        <dbReference type="EMBL" id="WOX04621.1"/>
    </source>
</evidence>
<dbReference type="GO" id="GO:0045892">
    <property type="term" value="P:negative regulation of DNA-templated transcription"/>
    <property type="evidence" value="ECO:0007669"/>
    <property type="project" value="InterPro"/>
</dbReference>
<dbReference type="InterPro" id="IPR005650">
    <property type="entry name" value="BlaI_family"/>
</dbReference>
<dbReference type="Proteomes" id="UP001302477">
    <property type="component" value="Chromosome"/>
</dbReference>
<dbReference type="EMBL" id="CP137555">
    <property type="protein sequence ID" value="WOX04621.1"/>
    <property type="molecule type" value="Genomic_DNA"/>
</dbReference>
<comment type="similarity">
    <text evidence="1">Belongs to the BlaI transcriptional regulatory family.</text>
</comment>
<keyword evidence="6" id="KW-1185">Reference proteome</keyword>
<gene>
    <name evidence="5" type="ORF">R5R33_12830</name>
</gene>
<evidence type="ECO:0000256" key="1">
    <source>
        <dbReference type="ARBA" id="ARBA00011046"/>
    </source>
</evidence>
<dbReference type="Pfam" id="PF03965">
    <property type="entry name" value="Penicillinase_R"/>
    <property type="match status" value="1"/>
</dbReference>
<evidence type="ECO:0000313" key="6">
    <source>
        <dbReference type="Proteomes" id="UP001302477"/>
    </source>
</evidence>
<dbReference type="Gene3D" id="1.10.4040.10">
    <property type="entry name" value="Penicillinase repressor domain"/>
    <property type="match status" value="1"/>
</dbReference>
<sequence>MEISEAEHEVMEALWDGAPASAREVFQRLENKKDWQERTVKTLLSRLVKKGAIDYVQQERSYLYSPCFDREAYQIKQSKKFVDRLFDGQLSMLISGFVKGGELKKSDIEELKDIIKQWEKDND</sequence>
<evidence type="ECO:0000256" key="2">
    <source>
        <dbReference type="ARBA" id="ARBA00023015"/>
    </source>
</evidence>
<dbReference type="PIRSF" id="PIRSF019455">
    <property type="entry name" value="CopR_AtkY"/>
    <property type="match status" value="1"/>
</dbReference>
<evidence type="ECO:0000256" key="3">
    <source>
        <dbReference type="ARBA" id="ARBA00023125"/>
    </source>
</evidence>
<dbReference type="AlphaFoldDB" id="A0AAU0MX54"/>
<dbReference type="GO" id="GO:0003677">
    <property type="term" value="F:DNA binding"/>
    <property type="evidence" value="ECO:0007669"/>
    <property type="project" value="UniProtKB-KW"/>
</dbReference>
<dbReference type="RefSeq" id="WP_318953098.1">
    <property type="nucleotide sequence ID" value="NZ_CP137555.1"/>
</dbReference>
<reference evidence="5 6" key="1">
    <citation type="submission" date="2023-10" db="EMBL/GenBank/DDBJ databases">
        <title>Description of Microbulbifer bruguierae sp. nov., isolated from the sediments of mangrove plant Bruguiera sexangula and comparative genomic analyses of the genus Microbulbifer.</title>
        <authorList>
            <person name="Long M."/>
        </authorList>
    </citation>
    <scope>NUCLEOTIDE SEQUENCE [LARGE SCALE GENOMIC DNA]</scope>
    <source>
        <strain evidence="5 6">SPO729</strain>
    </source>
</reference>
<dbReference type="KEGG" id="mpaf:R5R33_12830"/>
<dbReference type="InterPro" id="IPR036388">
    <property type="entry name" value="WH-like_DNA-bd_sf"/>
</dbReference>
<dbReference type="InterPro" id="IPR036390">
    <property type="entry name" value="WH_DNA-bd_sf"/>
</dbReference>
<protein>
    <submittedName>
        <fullName evidence="5">BlaI/MecI/CopY family transcriptional regulator</fullName>
    </submittedName>
</protein>
<dbReference type="Gene3D" id="1.10.10.10">
    <property type="entry name" value="Winged helix-like DNA-binding domain superfamily/Winged helix DNA-binding domain"/>
    <property type="match status" value="1"/>
</dbReference>
<keyword evidence="4" id="KW-0804">Transcription</keyword>
<keyword evidence="2" id="KW-0805">Transcription regulation</keyword>
<name>A0AAU0MX54_9GAMM</name>
<keyword evidence="3" id="KW-0238">DNA-binding</keyword>
<evidence type="ECO:0000256" key="4">
    <source>
        <dbReference type="ARBA" id="ARBA00023163"/>
    </source>
</evidence>
<dbReference type="SUPFAM" id="SSF46785">
    <property type="entry name" value="Winged helix' DNA-binding domain"/>
    <property type="match status" value="1"/>
</dbReference>
<proteinExistence type="inferred from homology"/>
<organism evidence="5 6">
    <name type="scientific">Microbulbifer pacificus</name>
    <dbReference type="NCBI Taxonomy" id="407164"/>
    <lineage>
        <taxon>Bacteria</taxon>
        <taxon>Pseudomonadati</taxon>
        <taxon>Pseudomonadota</taxon>
        <taxon>Gammaproteobacteria</taxon>
        <taxon>Cellvibrionales</taxon>
        <taxon>Microbulbiferaceae</taxon>
        <taxon>Microbulbifer</taxon>
    </lineage>
</organism>